<gene>
    <name evidence="2" type="ORF">LCGC14_1584780</name>
</gene>
<feature type="region of interest" description="Disordered" evidence="1">
    <location>
        <begin position="36"/>
        <end position="56"/>
    </location>
</feature>
<feature type="compositionally biased region" description="Basic and acidic residues" evidence="1">
    <location>
        <begin position="47"/>
        <end position="56"/>
    </location>
</feature>
<comment type="caution">
    <text evidence="2">The sequence shown here is derived from an EMBL/GenBank/DDBJ whole genome shotgun (WGS) entry which is preliminary data.</text>
</comment>
<feature type="non-terminal residue" evidence="2">
    <location>
        <position position="217"/>
    </location>
</feature>
<dbReference type="AlphaFoldDB" id="A0A0F9LG17"/>
<proteinExistence type="predicted"/>
<name>A0A0F9LG17_9ZZZZ</name>
<dbReference type="EMBL" id="LAZR01012511">
    <property type="protein sequence ID" value="KKM26430.1"/>
    <property type="molecule type" value="Genomic_DNA"/>
</dbReference>
<evidence type="ECO:0000256" key="1">
    <source>
        <dbReference type="SAM" id="MobiDB-lite"/>
    </source>
</evidence>
<protein>
    <submittedName>
        <fullName evidence="2">Uncharacterized protein</fullName>
    </submittedName>
</protein>
<organism evidence="2">
    <name type="scientific">marine sediment metagenome</name>
    <dbReference type="NCBI Taxonomy" id="412755"/>
    <lineage>
        <taxon>unclassified sequences</taxon>
        <taxon>metagenomes</taxon>
        <taxon>ecological metagenomes</taxon>
    </lineage>
</organism>
<sequence>MAKARQAKRQANGLRIKTTANRKAVRCVKRAKLRSSQHATRAFSKKSQREKSAGEIHVKKPSRMDAVWCFAKDEGLSYSDIYENETYNPGKAKTKKAISRGVERHRVRLRGMQATIAEPLLLPSTQEAREKWENSLLRLPNVIRFAFVSDLHVPDQDARAIDLAAQIVYDYRPHILQHGSDAFDFRTISRFEIDPSEVAEDVFEKVATPYAKIMRIF</sequence>
<reference evidence="2" key="1">
    <citation type="journal article" date="2015" name="Nature">
        <title>Complex archaea that bridge the gap between prokaryotes and eukaryotes.</title>
        <authorList>
            <person name="Spang A."/>
            <person name="Saw J.H."/>
            <person name="Jorgensen S.L."/>
            <person name="Zaremba-Niedzwiedzka K."/>
            <person name="Martijn J."/>
            <person name="Lind A.E."/>
            <person name="van Eijk R."/>
            <person name="Schleper C."/>
            <person name="Guy L."/>
            <person name="Ettema T.J."/>
        </authorList>
    </citation>
    <scope>NUCLEOTIDE SEQUENCE</scope>
</reference>
<accession>A0A0F9LG17</accession>
<evidence type="ECO:0000313" key="2">
    <source>
        <dbReference type="EMBL" id="KKM26430.1"/>
    </source>
</evidence>